<gene>
    <name evidence="1" type="ORF">GO998_02405</name>
</gene>
<evidence type="ECO:0000313" key="2">
    <source>
        <dbReference type="Proteomes" id="UP000677898"/>
    </source>
</evidence>
<dbReference type="RefSeq" id="WP_211904428.1">
    <property type="nucleotide sequence ID" value="NZ_CP046729.1"/>
</dbReference>
<protein>
    <recommendedName>
        <fullName evidence="3">Plasmid related protein</fullName>
    </recommendedName>
</protein>
<accession>A0ABX7ZCM1</accession>
<dbReference type="Proteomes" id="UP000677898">
    <property type="component" value="Chromosome"/>
</dbReference>
<dbReference type="EMBL" id="CP046729">
    <property type="protein sequence ID" value="QUP52682.1"/>
    <property type="molecule type" value="Genomic_DNA"/>
</dbReference>
<name>A0ABX7ZCM1_9RALS</name>
<reference evidence="1 2" key="1">
    <citation type="journal article" date="2021" name="Phytopathology">
        <title>Complete genome sequence of Ralstonia syzygii subsp. indonesiensis strain LLRS-1, isolated from wilted tobacco in China.</title>
        <authorList>
            <person name="Lu C.H."/>
            <person name="Li J.Y."/>
            <person name="Mi M.G."/>
            <person name="Lin Z.L."/>
            <person name="Jiang N."/>
            <person name="Gai X."/>
            <person name="Ma J.H."/>
            <person name="Lei L.P."/>
            <person name="Xia Z.Y."/>
        </authorList>
    </citation>
    <scope>NUCLEOTIDE SEQUENCE [LARGE SCALE GENOMIC DNA]</scope>
    <source>
        <strain evidence="1 2">LLRS-1</strain>
    </source>
</reference>
<organism evidence="1 2">
    <name type="scientific">Ralstonia syzygii</name>
    <dbReference type="NCBI Taxonomy" id="28097"/>
    <lineage>
        <taxon>Bacteria</taxon>
        <taxon>Pseudomonadati</taxon>
        <taxon>Pseudomonadota</taxon>
        <taxon>Betaproteobacteria</taxon>
        <taxon>Burkholderiales</taxon>
        <taxon>Burkholderiaceae</taxon>
        <taxon>Ralstonia</taxon>
        <taxon>Ralstonia solanacearum species complex</taxon>
    </lineage>
</organism>
<evidence type="ECO:0008006" key="3">
    <source>
        <dbReference type="Google" id="ProtNLM"/>
    </source>
</evidence>
<evidence type="ECO:0000313" key="1">
    <source>
        <dbReference type="EMBL" id="QUP52682.1"/>
    </source>
</evidence>
<keyword evidence="2" id="KW-1185">Reference proteome</keyword>
<sequence>MTRYANGPRFPMGRPVITPGAQDALDKAGISGVLLLARHIHGDWGDLSVEDQTANELAILTGQRLLSSYNLPGSDKVWVITEADRSITTILLPEDY</sequence>
<proteinExistence type="predicted"/>